<evidence type="ECO:0000313" key="13">
    <source>
        <dbReference type="EMBL" id="KAJ8902485.1"/>
    </source>
</evidence>
<evidence type="ECO:0000256" key="9">
    <source>
        <dbReference type="ARBA" id="ARBA00048679"/>
    </source>
</evidence>
<dbReference type="GO" id="GO:0004674">
    <property type="term" value="F:protein serine/threonine kinase activity"/>
    <property type="evidence" value="ECO:0007669"/>
    <property type="project" value="UniProtKB-KW"/>
</dbReference>
<evidence type="ECO:0000256" key="7">
    <source>
        <dbReference type="ARBA" id="ARBA00022840"/>
    </source>
</evidence>
<dbReference type="Pfam" id="PF00069">
    <property type="entry name" value="Pkinase"/>
    <property type="match status" value="2"/>
</dbReference>
<dbReference type="Gene3D" id="3.30.200.20">
    <property type="entry name" value="Phosphorylase Kinase, domain 1"/>
    <property type="match status" value="1"/>
</dbReference>
<keyword evidence="5" id="KW-0547">Nucleotide-binding</keyword>
<gene>
    <name evidence="13" type="ORF">NDN08_006889</name>
</gene>
<dbReference type="GO" id="GO:0005524">
    <property type="term" value="F:ATP binding"/>
    <property type="evidence" value="ECO:0007669"/>
    <property type="project" value="UniProtKB-KW"/>
</dbReference>
<feature type="compositionally biased region" description="Basic and acidic residues" evidence="10">
    <location>
        <begin position="33"/>
        <end position="44"/>
    </location>
</feature>
<dbReference type="PROSITE" id="PS00108">
    <property type="entry name" value="PROTEIN_KINASE_ST"/>
    <property type="match status" value="1"/>
</dbReference>
<evidence type="ECO:0000259" key="12">
    <source>
        <dbReference type="PROSITE" id="PS51285"/>
    </source>
</evidence>
<sequence>MSSEGVEEDSSSSMKLEDTQEAKSEAASDEDIFEKRGQSSERLRSPRLFPRLARAELSETPSPGLRNLGNRASKSSSHGADHGVNIMAEYFTKKLELQRPDQDSAVSEISFGSSLSRDSSLNMIELPTPSRSRKANSALTNLMYIRRLEGVEQRLKTTKEQVDRELEDFRDHCVEALRLLDDGEQRQLYSSLIGISESVKSLTFEELRLAGHGGLQENMDKLQLLRQNRQLAESGGQTSPVMRLVMIVSKLSRVADQFRPSKNSPVSSLILQSDAAESQLRYEPGQAVSRPPPRSISEEADMIVASFNIHSPSLDSGKADSTDADTDDQDSITGSADDTYPRDVGGRMDSSKLDGLHGGAWNLPSQLVFVLPKELQQQSGRDTYTDVDTEESVSPAIHVSATPSSAHQGGEPSPTLQSDDLLVCRICEEGQGKESFESHSSACSKIARSTQQVVKTNQSLVKFGKKIEDRAQNRRKTGEVRSEKQRQMLLRLAEICRLGDVNCLKSLGFGFRGPWNTSGERRKFSIPGGLLCEGGLDEIHSELNEIVATAEAASDSLLVQVSKKIRAEVLRLSAGLHDLCKECESFQEPGSTEKEERTIIPAASRLEKLFDSLNNDAMLTSMYAGCGSLIPCIDDFTILKPISRGAFGSVYLAKKNSTKDLFAIKALSKQDMLRKNLVTRVRTEKDILSGVANPFVVRSYWSFESATKLFIVMEYLPGGDMCSLLCNLGFLDLDVSRQYVAEIVLAIEYLHSMNVVHRDLKPDNVLIGKNGHVKLTDFGLSRLGLLESNLLNDNPWKQRTGEDTQPAARRFAENALRRVGSMKIAEILAEEEKVGTPDYLAPEILLGQGHSFTVDWWAVGVLLYEFLMGIPPFHASTAENIFENILDGKIDWPVVPDEVDEDGLDLIKGFLDPNPATRLGSKGAEEIRSHPFFAGVDWSKVLEQTPIFIPENSTFENTSYFDTGKRPSMFGKEEEDLQDLLQDAEELESSDEDRRVPRKSTKDKIFNDFSFQNIRNLEARNTEALNEALDEETGRSVGGERTPRQALQTELSPIASKVVGSQTLGSSGAGECLL</sequence>
<evidence type="ECO:0000259" key="11">
    <source>
        <dbReference type="PROSITE" id="PS50011"/>
    </source>
</evidence>
<dbReference type="Proteomes" id="UP001157974">
    <property type="component" value="Unassembled WGS sequence"/>
</dbReference>
<dbReference type="EMBL" id="JAMWBK010000009">
    <property type="protein sequence ID" value="KAJ8902485.1"/>
    <property type="molecule type" value="Genomic_DNA"/>
</dbReference>
<organism evidence="13 14">
    <name type="scientific">Rhodosorus marinus</name>
    <dbReference type="NCBI Taxonomy" id="101924"/>
    <lineage>
        <taxon>Eukaryota</taxon>
        <taxon>Rhodophyta</taxon>
        <taxon>Stylonematophyceae</taxon>
        <taxon>Stylonematales</taxon>
        <taxon>Stylonemataceae</taxon>
        <taxon>Rhodosorus</taxon>
    </lineage>
</organism>
<feature type="region of interest" description="Disordered" evidence="10">
    <location>
        <begin position="311"/>
        <end position="345"/>
    </location>
</feature>
<dbReference type="PROSITE" id="PS50011">
    <property type="entry name" value="PROTEIN_KINASE_DOM"/>
    <property type="match status" value="1"/>
</dbReference>
<evidence type="ECO:0000256" key="5">
    <source>
        <dbReference type="ARBA" id="ARBA00022741"/>
    </source>
</evidence>
<feature type="region of interest" description="Disordered" evidence="10">
    <location>
        <begin position="1"/>
        <end position="81"/>
    </location>
</feature>
<evidence type="ECO:0000256" key="3">
    <source>
        <dbReference type="ARBA" id="ARBA00022553"/>
    </source>
</evidence>
<dbReference type="InterPro" id="IPR011009">
    <property type="entry name" value="Kinase-like_dom_sf"/>
</dbReference>
<comment type="caution">
    <text evidence="13">The sequence shown here is derived from an EMBL/GenBank/DDBJ whole genome shotgun (WGS) entry which is preliminary data.</text>
</comment>
<dbReference type="InterPro" id="IPR050236">
    <property type="entry name" value="Ser_Thr_kinase_AGC"/>
</dbReference>
<evidence type="ECO:0000313" key="14">
    <source>
        <dbReference type="Proteomes" id="UP001157974"/>
    </source>
</evidence>
<evidence type="ECO:0000256" key="4">
    <source>
        <dbReference type="ARBA" id="ARBA00022679"/>
    </source>
</evidence>
<comment type="catalytic activity">
    <reaction evidence="8">
        <text>L-threonyl-[protein] + ATP = O-phospho-L-threonyl-[protein] + ADP + H(+)</text>
        <dbReference type="Rhea" id="RHEA:46608"/>
        <dbReference type="Rhea" id="RHEA-COMP:11060"/>
        <dbReference type="Rhea" id="RHEA-COMP:11605"/>
        <dbReference type="ChEBI" id="CHEBI:15378"/>
        <dbReference type="ChEBI" id="CHEBI:30013"/>
        <dbReference type="ChEBI" id="CHEBI:30616"/>
        <dbReference type="ChEBI" id="CHEBI:61977"/>
        <dbReference type="ChEBI" id="CHEBI:456216"/>
        <dbReference type="EC" id="2.7.11.1"/>
    </reaction>
</comment>
<evidence type="ECO:0000256" key="10">
    <source>
        <dbReference type="SAM" id="MobiDB-lite"/>
    </source>
</evidence>
<keyword evidence="3" id="KW-0597">Phosphoprotein</keyword>
<keyword evidence="2" id="KW-0723">Serine/threonine-protein kinase</keyword>
<dbReference type="GO" id="GO:0007010">
    <property type="term" value="P:cytoskeleton organization"/>
    <property type="evidence" value="ECO:0007669"/>
    <property type="project" value="UniProtKB-ARBA"/>
</dbReference>
<dbReference type="InterPro" id="IPR008271">
    <property type="entry name" value="Ser/Thr_kinase_AS"/>
</dbReference>
<dbReference type="PANTHER" id="PTHR24356">
    <property type="entry name" value="SERINE/THREONINE-PROTEIN KINASE"/>
    <property type="match status" value="1"/>
</dbReference>
<dbReference type="AlphaFoldDB" id="A0AAV8UIY5"/>
<feature type="domain" description="Protein kinase" evidence="11">
    <location>
        <begin position="636"/>
        <end position="933"/>
    </location>
</feature>
<keyword evidence="7" id="KW-0067">ATP-binding</keyword>
<feature type="domain" description="AGC-kinase C-terminal" evidence="12">
    <location>
        <begin position="934"/>
        <end position="1021"/>
    </location>
</feature>
<dbReference type="Gene3D" id="1.10.510.10">
    <property type="entry name" value="Transferase(Phosphotransferase) domain 1"/>
    <property type="match status" value="1"/>
</dbReference>
<keyword evidence="4" id="KW-0808">Transferase</keyword>
<dbReference type="FunFam" id="1.10.510.10:FF:000024">
    <property type="entry name" value="Probable serine/threonine-protein kinase cot-1"/>
    <property type="match status" value="1"/>
</dbReference>
<dbReference type="PANTHER" id="PTHR24356:SF1">
    <property type="entry name" value="SERINE_THREONINE-PROTEIN KINASE GREATWALL"/>
    <property type="match status" value="1"/>
</dbReference>
<evidence type="ECO:0000256" key="1">
    <source>
        <dbReference type="ARBA" id="ARBA00012513"/>
    </source>
</evidence>
<comment type="catalytic activity">
    <reaction evidence="9">
        <text>L-seryl-[protein] + ATP = O-phospho-L-seryl-[protein] + ADP + H(+)</text>
        <dbReference type="Rhea" id="RHEA:17989"/>
        <dbReference type="Rhea" id="RHEA-COMP:9863"/>
        <dbReference type="Rhea" id="RHEA-COMP:11604"/>
        <dbReference type="ChEBI" id="CHEBI:15378"/>
        <dbReference type="ChEBI" id="CHEBI:29999"/>
        <dbReference type="ChEBI" id="CHEBI:30616"/>
        <dbReference type="ChEBI" id="CHEBI:83421"/>
        <dbReference type="ChEBI" id="CHEBI:456216"/>
        <dbReference type="EC" id="2.7.11.1"/>
    </reaction>
</comment>
<dbReference type="InterPro" id="IPR000961">
    <property type="entry name" value="AGC-kinase_C"/>
</dbReference>
<dbReference type="FunFam" id="3.30.200.20:FF:000042">
    <property type="entry name" value="Aurora kinase A"/>
    <property type="match status" value="1"/>
</dbReference>
<dbReference type="SUPFAM" id="SSF56112">
    <property type="entry name" value="Protein kinase-like (PK-like)"/>
    <property type="match status" value="1"/>
</dbReference>
<evidence type="ECO:0000256" key="8">
    <source>
        <dbReference type="ARBA" id="ARBA00047899"/>
    </source>
</evidence>
<name>A0AAV8UIY5_9RHOD</name>
<dbReference type="EC" id="2.7.11.1" evidence="1"/>
<dbReference type="CDD" id="cd05579">
    <property type="entry name" value="STKc_MAST_like"/>
    <property type="match status" value="1"/>
</dbReference>
<dbReference type="InterPro" id="IPR000719">
    <property type="entry name" value="Prot_kinase_dom"/>
</dbReference>
<feature type="compositionally biased region" description="Basic and acidic residues" evidence="10">
    <location>
        <begin position="15"/>
        <end position="26"/>
    </location>
</feature>
<evidence type="ECO:0000256" key="6">
    <source>
        <dbReference type="ARBA" id="ARBA00022777"/>
    </source>
</evidence>
<protein>
    <recommendedName>
        <fullName evidence="1">non-specific serine/threonine protein kinase</fullName>
        <ecNumber evidence="1">2.7.11.1</ecNumber>
    </recommendedName>
</protein>
<accession>A0AAV8UIY5</accession>
<dbReference type="PROSITE" id="PS51285">
    <property type="entry name" value="AGC_KINASE_CTER"/>
    <property type="match status" value="1"/>
</dbReference>
<dbReference type="GO" id="GO:0035556">
    <property type="term" value="P:intracellular signal transduction"/>
    <property type="evidence" value="ECO:0007669"/>
    <property type="project" value="TreeGrafter"/>
</dbReference>
<keyword evidence="6" id="KW-0418">Kinase</keyword>
<evidence type="ECO:0000256" key="2">
    <source>
        <dbReference type="ARBA" id="ARBA00022527"/>
    </source>
</evidence>
<proteinExistence type="predicted"/>
<feature type="compositionally biased region" description="Acidic residues" evidence="10">
    <location>
        <begin position="1"/>
        <end position="10"/>
    </location>
</feature>
<reference evidence="13 14" key="1">
    <citation type="journal article" date="2023" name="Nat. Commun.">
        <title>Origin of minicircular mitochondrial genomes in red algae.</title>
        <authorList>
            <person name="Lee Y."/>
            <person name="Cho C.H."/>
            <person name="Lee Y.M."/>
            <person name="Park S.I."/>
            <person name="Yang J.H."/>
            <person name="West J.A."/>
            <person name="Bhattacharya D."/>
            <person name="Yoon H.S."/>
        </authorList>
    </citation>
    <scope>NUCLEOTIDE SEQUENCE [LARGE SCALE GENOMIC DNA]</scope>
    <source>
        <strain evidence="13 14">CCMP1338</strain>
        <tissue evidence="13">Whole cell</tissue>
    </source>
</reference>
<dbReference type="SMART" id="SM00220">
    <property type="entry name" value="S_TKc"/>
    <property type="match status" value="1"/>
</dbReference>
<keyword evidence="14" id="KW-1185">Reference proteome</keyword>